<dbReference type="STRING" id="254161.SAMN05216256_10919"/>
<dbReference type="GO" id="GO:0005886">
    <property type="term" value="C:plasma membrane"/>
    <property type="evidence" value="ECO:0007669"/>
    <property type="project" value="UniProtKB-SubCell"/>
</dbReference>
<keyword evidence="3" id="KW-0472">Membrane</keyword>
<dbReference type="CDD" id="cd09971">
    <property type="entry name" value="SdiA-regulated"/>
    <property type="match status" value="1"/>
</dbReference>
<organism evidence="4 5">
    <name type="scientific">Halopseudomonas pachastrellae</name>
    <dbReference type="NCBI Taxonomy" id="254161"/>
    <lineage>
        <taxon>Bacteria</taxon>
        <taxon>Pseudomonadati</taxon>
        <taxon>Pseudomonadota</taxon>
        <taxon>Gammaproteobacteria</taxon>
        <taxon>Pseudomonadales</taxon>
        <taxon>Pseudomonadaceae</taxon>
        <taxon>Halopseudomonas</taxon>
    </lineage>
</organism>
<protein>
    <submittedName>
        <fullName evidence="4">Uncharacterized protein</fullName>
    </submittedName>
</protein>
<keyword evidence="2" id="KW-1003">Cell membrane</keyword>
<evidence type="ECO:0000256" key="3">
    <source>
        <dbReference type="ARBA" id="ARBA00023136"/>
    </source>
</evidence>
<evidence type="ECO:0000256" key="1">
    <source>
        <dbReference type="ARBA" id="ARBA00004236"/>
    </source>
</evidence>
<accession>A0A1S8DIU4</accession>
<keyword evidence="5" id="KW-1185">Reference proteome</keyword>
<proteinExistence type="predicted"/>
<comment type="subcellular location">
    <subcellularLocation>
        <location evidence="1">Cell membrane</location>
    </subcellularLocation>
</comment>
<reference evidence="4 5" key="1">
    <citation type="submission" date="2017-01" db="EMBL/GenBank/DDBJ databases">
        <title>Draft genome sequence of Pseudomonas pachastrellae type strain CCUG 46540T from a deep sea.</title>
        <authorList>
            <person name="Gomila M."/>
            <person name="Mulet M."/>
            <person name="Lalucat J."/>
            <person name="Garcia-Valdes E."/>
        </authorList>
    </citation>
    <scope>NUCLEOTIDE SEQUENCE [LARGE SCALE GENOMIC DNA]</scope>
    <source>
        <strain evidence="4 5">CCUG 46540</strain>
    </source>
</reference>
<dbReference type="Pfam" id="PF06977">
    <property type="entry name" value="SdiA-regulated"/>
    <property type="match status" value="1"/>
</dbReference>
<dbReference type="OrthoDB" id="6080098at2"/>
<dbReference type="EMBL" id="MUBC01000010">
    <property type="protein sequence ID" value="ONM44746.1"/>
    <property type="molecule type" value="Genomic_DNA"/>
</dbReference>
<comment type="caution">
    <text evidence="4">The sequence shown here is derived from an EMBL/GenBank/DDBJ whole genome shotgun (WGS) entry which is preliminary data.</text>
</comment>
<dbReference type="RefSeq" id="WP_083725819.1">
    <property type="nucleotide sequence ID" value="NZ_FOUD01000009.1"/>
</dbReference>
<gene>
    <name evidence="4" type="ORF">BXT89_06355</name>
</gene>
<evidence type="ECO:0000313" key="4">
    <source>
        <dbReference type="EMBL" id="ONM44746.1"/>
    </source>
</evidence>
<evidence type="ECO:0000256" key="2">
    <source>
        <dbReference type="ARBA" id="ARBA00022475"/>
    </source>
</evidence>
<dbReference type="SUPFAM" id="SSF50956">
    <property type="entry name" value="Thermostable phytase (3-phytase)"/>
    <property type="match status" value="1"/>
</dbReference>
<name>A0A1S8DIU4_9GAMM</name>
<evidence type="ECO:0000313" key="5">
    <source>
        <dbReference type="Proteomes" id="UP000242847"/>
    </source>
</evidence>
<dbReference type="AlphaFoldDB" id="A0A1S8DIU4"/>
<dbReference type="InterPro" id="IPR009722">
    <property type="entry name" value="YjiK/CarP"/>
</dbReference>
<dbReference type="Proteomes" id="UP000242847">
    <property type="component" value="Unassembled WGS sequence"/>
</dbReference>
<sequence length="304" mass="33059">MHTGHDSLVSSAPRWRLRRRALTLLTLLAALLALSVLLVGWLRPAAPLPPSALSLQDFRVTLPGVAVAGIGDDLSGITHDGDHDRLLAITNSGPEQMLVLDRQGSLLAQHALIGFKDTEDLAWLGDGLLAIVEGRVQRISILPLPVAGEPLRRADARQLTLGIGLSDDNKGFEGIAYDRGRDLLYLVKERDPQRLYRVAGLRSTLQGNLQLDVQDLTAWIDDAGVSSDLSAITVEPRSGHLVLLSDESRLLFELGPQGQLLSQRSLGRGVGLQEPIPQPEGVILDDRGELFVVSEPNLFYRLAR</sequence>